<sequence>MKRFLLAVLSPVMVVLMLALLLVAGYWFGPFGVGLVIASPLLYLFVKVQWRRATNNRYVDPSLPPIEPDVSGVPPQVPNAQPPVYGAAAGNRVQLHPVGRSLGVLQWLEYLLAGLWLLWLTPMIYNGLFSDFHASRGIGMQRLFAQLGAFGMAALLAAIFLSVQNAYFSLRLRARWISWLVVAAAWVLMLWLRSGSQ</sequence>
<feature type="transmembrane region" description="Helical" evidence="1">
    <location>
        <begin position="107"/>
        <end position="128"/>
    </location>
</feature>
<dbReference type="STRING" id="336566.ABB30_03265"/>
<organism evidence="2 3">
    <name type="scientific">Stenotrophomonas ginsengisoli</name>
    <dbReference type="NCBI Taxonomy" id="336566"/>
    <lineage>
        <taxon>Bacteria</taxon>
        <taxon>Pseudomonadati</taxon>
        <taxon>Pseudomonadota</taxon>
        <taxon>Gammaproteobacteria</taxon>
        <taxon>Lysobacterales</taxon>
        <taxon>Lysobacteraceae</taxon>
        <taxon>Stenotrophomonas</taxon>
    </lineage>
</organism>
<comment type="caution">
    <text evidence="2">The sequence shown here is derived from an EMBL/GenBank/DDBJ whole genome shotgun (WGS) entry which is preliminary data.</text>
</comment>
<dbReference type="Proteomes" id="UP000050956">
    <property type="component" value="Unassembled WGS sequence"/>
</dbReference>
<keyword evidence="1" id="KW-0472">Membrane</keyword>
<keyword evidence="1" id="KW-1133">Transmembrane helix</keyword>
<reference evidence="2 3" key="1">
    <citation type="submission" date="2015-05" db="EMBL/GenBank/DDBJ databases">
        <title>Genome sequencing and analysis of members of genus Stenotrophomonas.</title>
        <authorList>
            <person name="Patil P.P."/>
            <person name="Midha S."/>
            <person name="Patil P.B."/>
        </authorList>
    </citation>
    <scope>NUCLEOTIDE SEQUENCE [LARGE SCALE GENOMIC DNA]</scope>
    <source>
        <strain evidence="2 3">DSM 24757</strain>
    </source>
</reference>
<name>A0A0R0DMC9_9GAMM</name>
<evidence type="ECO:0000313" key="3">
    <source>
        <dbReference type="Proteomes" id="UP000050956"/>
    </source>
</evidence>
<proteinExistence type="predicted"/>
<accession>A0A0R0DMC9</accession>
<evidence type="ECO:0008006" key="4">
    <source>
        <dbReference type="Google" id="ProtNLM"/>
    </source>
</evidence>
<protein>
    <recommendedName>
        <fullName evidence="4">Transmembrane protein</fullName>
    </recommendedName>
</protein>
<feature type="transmembrane region" description="Helical" evidence="1">
    <location>
        <begin position="176"/>
        <end position="192"/>
    </location>
</feature>
<dbReference type="RefSeq" id="WP_057636873.1">
    <property type="nucleotide sequence ID" value="NZ_LDJM01000008.1"/>
</dbReference>
<evidence type="ECO:0000313" key="2">
    <source>
        <dbReference type="EMBL" id="KRG78792.1"/>
    </source>
</evidence>
<keyword evidence="3" id="KW-1185">Reference proteome</keyword>
<dbReference type="EMBL" id="LDJM01000008">
    <property type="protein sequence ID" value="KRG78792.1"/>
    <property type="molecule type" value="Genomic_DNA"/>
</dbReference>
<dbReference type="PATRIC" id="fig|336566.3.peg.3083"/>
<feature type="transmembrane region" description="Helical" evidence="1">
    <location>
        <begin position="149"/>
        <end position="170"/>
    </location>
</feature>
<dbReference type="AlphaFoldDB" id="A0A0R0DMC9"/>
<keyword evidence="1" id="KW-0812">Transmembrane</keyword>
<gene>
    <name evidence="2" type="ORF">ABB30_03265</name>
</gene>
<evidence type="ECO:0000256" key="1">
    <source>
        <dbReference type="SAM" id="Phobius"/>
    </source>
</evidence>